<name>A0A7S3QRK5_DUNTE</name>
<organism evidence="1">
    <name type="scientific">Dunaliella tertiolecta</name>
    <name type="common">Green alga</name>
    <dbReference type="NCBI Taxonomy" id="3047"/>
    <lineage>
        <taxon>Eukaryota</taxon>
        <taxon>Viridiplantae</taxon>
        <taxon>Chlorophyta</taxon>
        <taxon>core chlorophytes</taxon>
        <taxon>Chlorophyceae</taxon>
        <taxon>CS clade</taxon>
        <taxon>Chlamydomonadales</taxon>
        <taxon>Dunaliellaceae</taxon>
        <taxon>Dunaliella</taxon>
    </lineage>
</organism>
<accession>A0A7S3QRK5</accession>
<evidence type="ECO:0000313" key="1">
    <source>
        <dbReference type="EMBL" id="CAE0491037.1"/>
    </source>
</evidence>
<dbReference type="EMBL" id="HBIP01010964">
    <property type="protein sequence ID" value="CAE0491037.1"/>
    <property type="molecule type" value="Transcribed_RNA"/>
</dbReference>
<proteinExistence type="predicted"/>
<sequence length="114" mass="12676">MSMMQMVVGQSAGKPNRQPLCQLYVLMKGDGVPLLFPAATSHFSPSPFCISSFPMQGLKGWCAQPKQGTLQTLRINVANVTFCITNVAMQVLTGWYAQPKQRTLQTARMWDLPR</sequence>
<reference evidence="1" key="1">
    <citation type="submission" date="2021-01" db="EMBL/GenBank/DDBJ databases">
        <authorList>
            <person name="Corre E."/>
            <person name="Pelletier E."/>
            <person name="Niang G."/>
            <person name="Scheremetjew M."/>
            <person name="Finn R."/>
            <person name="Kale V."/>
            <person name="Holt S."/>
            <person name="Cochrane G."/>
            <person name="Meng A."/>
            <person name="Brown T."/>
            <person name="Cohen L."/>
        </authorList>
    </citation>
    <scope>NUCLEOTIDE SEQUENCE</scope>
    <source>
        <strain evidence="1">CCMP1320</strain>
    </source>
</reference>
<protein>
    <submittedName>
        <fullName evidence="1">Uncharacterized protein</fullName>
    </submittedName>
</protein>
<dbReference type="AlphaFoldDB" id="A0A7S3QRK5"/>
<gene>
    <name evidence="1" type="ORF">DTER00134_LOCUS6110</name>
</gene>